<evidence type="ECO:0000313" key="3">
    <source>
        <dbReference type="Proteomes" id="UP000195402"/>
    </source>
</evidence>
<gene>
    <name evidence="2" type="ORF">BVC80_8761g6</name>
</gene>
<sequence length="275" mass="31079">MSTKFIKSTTLLYDPAANYYYYNRHSNKQQQQQQQDGNIFPIITCCDIRSSREDNNGPSIKADWRSFRASLVASERTAKPEESSNWSDPRPIEDNHPRVTNGKKWAHILHEPEKGCLLVATKKLDGVNIFKGTAILLLLMDPTGPTGIILNRPSSLRETRSTVPDVEEILFDMPLYFGGPIDEKLVLVGPRKGDAEEVVRRSGVFEEVMEGLYYGTKEESVSCAAEMVKSNEVEVEDFRVFEGHCLWENLDKLKEEIRSGYWNVIACSPSIIGMG</sequence>
<dbReference type="OrthoDB" id="1857132at2759"/>
<dbReference type="Pfam" id="PF02622">
    <property type="entry name" value="DUF179"/>
    <property type="match status" value="1"/>
</dbReference>
<dbReference type="Gene3D" id="3.40.1740.10">
    <property type="entry name" value="VC0467-like"/>
    <property type="match status" value="1"/>
</dbReference>
<dbReference type="InParanoid" id="A0A200QNA2"/>
<dbReference type="InterPro" id="IPR003774">
    <property type="entry name" value="AlgH-like"/>
</dbReference>
<dbReference type="EMBL" id="MVGT01001458">
    <property type="protein sequence ID" value="OVA11927.1"/>
    <property type="molecule type" value="Genomic_DNA"/>
</dbReference>
<dbReference type="PANTHER" id="PTHR31984:SF1">
    <property type="entry name" value="OS10G0330400 PROTEIN"/>
    <property type="match status" value="1"/>
</dbReference>
<proteinExistence type="predicted"/>
<keyword evidence="3" id="KW-1185">Reference proteome</keyword>
<evidence type="ECO:0000256" key="1">
    <source>
        <dbReference type="SAM" id="MobiDB-lite"/>
    </source>
</evidence>
<dbReference type="PANTHER" id="PTHR31984">
    <property type="entry name" value="TRANSPORTER, PUTATIVE (DUF179)-RELATED"/>
    <property type="match status" value="1"/>
</dbReference>
<accession>A0A200QNA2</accession>
<dbReference type="STRING" id="56857.A0A200QNA2"/>
<organism evidence="2 3">
    <name type="scientific">Macleaya cordata</name>
    <name type="common">Five-seeded plume-poppy</name>
    <name type="synonym">Bocconia cordata</name>
    <dbReference type="NCBI Taxonomy" id="56857"/>
    <lineage>
        <taxon>Eukaryota</taxon>
        <taxon>Viridiplantae</taxon>
        <taxon>Streptophyta</taxon>
        <taxon>Embryophyta</taxon>
        <taxon>Tracheophyta</taxon>
        <taxon>Spermatophyta</taxon>
        <taxon>Magnoliopsida</taxon>
        <taxon>Ranunculales</taxon>
        <taxon>Papaveraceae</taxon>
        <taxon>Papaveroideae</taxon>
        <taxon>Macleaya</taxon>
    </lineage>
</organism>
<dbReference type="AlphaFoldDB" id="A0A200QNA2"/>
<evidence type="ECO:0000313" key="2">
    <source>
        <dbReference type="EMBL" id="OVA11927.1"/>
    </source>
</evidence>
<comment type="caution">
    <text evidence="2">The sequence shown here is derived from an EMBL/GenBank/DDBJ whole genome shotgun (WGS) entry which is preliminary data.</text>
</comment>
<name>A0A200QNA2_MACCD</name>
<reference evidence="2 3" key="1">
    <citation type="journal article" date="2017" name="Mol. Plant">
        <title>The Genome of Medicinal Plant Macleaya cordata Provides New Insights into Benzylisoquinoline Alkaloids Metabolism.</title>
        <authorList>
            <person name="Liu X."/>
            <person name="Liu Y."/>
            <person name="Huang P."/>
            <person name="Ma Y."/>
            <person name="Qing Z."/>
            <person name="Tang Q."/>
            <person name="Cao H."/>
            <person name="Cheng P."/>
            <person name="Zheng Y."/>
            <person name="Yuan Z."/>
            <person name="Zhou Y."/>
            <person name="Liu J."/>
            <person name="Tang Z."/>
            <person name="Zhuo Y."/>
            <person name="Zhang Y."/>
            <person name="Yu L."/>
            <person name="Huang J."/>
            <person name="Yang P."/>
            <person name="Peng Q."/>
            <person name="Zhang J."/>
            <person name="Jiang W."/>
            <person name="Zhang Z."/>
            <person name="Lin K."/>
            <person name="Ro D.K."/>
            <person name="Chen X."/>
            <person name="Xiong X."/>
            <person name="Shang Y."/>
            <person name="Huang S."/>
            <person name="Zeng J."/>
        </authorList>
    </citation>
    <scope>NUCLEOTIDE SEQUENCE [LARGE SCALE GENOMIC DNA]</scope>
    <source>
        <strain evidence="3">cv. BLH2017</strain>
        <tissue evidence="2">Root</tissue>
    </source>
</reference>
<dbReference type="SUPFAM" id="SSF143456">
    <property type="entry name" value="VC0467-like"/>
    <property type="match status" value="1"/>
</dbReference>
<feature type="region of interest" description="Disordered" evidence="1">
    <location>
        <begin position="75"/>
        <end position="99"/>
    </location>
</feature>
<dbReference type="Proteomes" id="UP000195402">
    <property type="component" value="Unassembled WGS sequence"/>
</dbReference>
<protein>
    <submittedName>
        <fullName evidence="2">Uncharacterized protein</fullName>
    </submittedName>
</protein>